<proteinExistence type="predicted"/>
<evidence type="ECO:0000313" key="2">
    <source>
        <dbReference type="Proteomes" id="UP001199750"/>
    </source>
</evidence>
<comment type="caution">
    <text evidence="1">The sequence shown here is derived from an EMBL/GenBank/DDBJ whole genome shotgun (WGS) entry which is preliminary data.</text>
</comment>
<dbReference type="AlphaFoldDB" id="A0AAW5C851"/>
<name>A0AAW5C851_9BACT</name>
<accession>A0AAW5C851</accession>
<reference evidence="1" key="1">
    <citation type="submission" date="2022-01" db="EMBL/GenBank/DDBJ databases">
        <title>Collection of gut derived symbiotic bacterial strains cultured from healthy donors.</title>
        <authorList>
            <person name="Lin H."/>
            <person name="Kohout C."/>
            <person name="Waligurski E."/>
            <person name="Pamer E.G."/>
        </authorList>
    </citation>
    <scope>NUCLEOTIDE SEQUENCE</scope>
    <source>
        <strain evidence="1">DFI.1.149</strain>
    </source>
</reference>
<sequence length="340" mass="39303">MKKGLDFLFESFLLENNKMKNLLSITFFVLCYACSSNERIFDVDTVLNLEASECMELKGERLPIDALGGYGIKVFDTLLVVTTDNPNHFRDVYGLKSYSLLSQILRKGRAKNEFLFAGYNGQNVKENGCIILYLHDLNKNVFWKYNLTESIRQNMDIGKIIYKLPGRCQGAYFLSTDIFCYQDIVSGKGYLYVIKNVKKNEVIEEYTIMKDGEIPLSSYIMKDNDVIICYSRNVDQLMFIDINKRTKISVSTSNEQPTWSKLNSELNGDPKVFYDYIATTEQEIYALYKGNPDYFEIHCFSKTGDFLKKMILKEKIISFDVAGNTIYGLTTDEEIFKYQM</sequence>
<protein>
    <recommendedName>
        <fullName evidence="3">Lipoprotein</fullName>
    </recommendedName>
</protein>
<evidence type="ECO:0008006" key="3">
    <source>
        <dbReference type="Google" id="ProtNLM"/>
    </source>
</evidence>
<gene>
    <name evidence="1" type="ORF">L0P03_03320</name>
</gene>
<dbReference type="RefSeq" id="WP_118107615.1">
    <property type="nucleotide sequence ID" value="NZ_JABWDG010000112.1"/>
</dbReference>
<organism evidence="1 2">
    <name type="scientific">Odoribacter splanchnicus</name>
    <dbReference type="NCBI Taxonomy" id="28118"/>
    <lineage>
        <taxon>Bacteria</taxon>
        <taxon>Pseudomonadati</taxon>
        <taxon>Bacteroidota</taxon>
        <taxon>Bacteroidia</taxon>
        <taxon>Bacteroidales</taxon>
        <taxon>Odoribacteraceae</taxon>
        <taxon>Odoribacter</taxon>
    </lineage>
</organism>
<evidence type="ECO:0000313" key="1">
    <source>
        <dbReference type="EMBL" id="MCG4958886.1"/>
    </source>
</evidence>
<dbReference type="Proteomes" id="UP001199750">
    <property type="component" value="Unassembled WGS sequence"/>
</dbReference>
<dbReference type="EMBL" id="JAKNDN010000005">
    <property type="protein sequence ID" value="MCG4958886.1"/>
    <property type="molecule type" value="Genomic_DNA"/>
</dbReference>